<dbReference type="GO" id="GO:0003723">
    <property type="term" value="F:RNA binding"/>
    <property type="evidence" value="ECO:0007669"/>
    <property type="project" value="TreeGrafter"/>
</dbReference>
<dbReference type="GO" id="GO:0000462">
    <property type="term" value="P:maturation of SSU-rRNA from tricistronic rRNA transcript (SSU-rRNA, 5.8S rRNA, LSU-rRNA)"/>
    <property type="evidence" value="ECO:0007669"/>
    <property type="project" value="TreeGrafter"/>
</dbReference>
<gene>
    <name evidence="8" type="ORF">HA222_01240</name>
    <name evidence="9" type="ORF">HA227_03280</name>
    <name evidence="10" type="ORF">J4478_02785</name>
</gene>
<proteinExistence type="inferred from homology"/>
<dbReference type="PANTHER" id="PTHR21569">
    <property type="entry name" value="RIBOSOMAL PROTEIN S9"/>
    <property type="match status" value="1"/>
</dbReference>
<dbReference type="EMBL" id="DUFJ01000070">
    <property type="protein sequence ID" value="HIH33250.1"/>
    <property type="molecule type" value="Genomic_DNA"/>
</dbReference>
<evidence type="ECO:0000256" key="7">
    <source>
        <dbReference type="SAM" id="MobiDB-lite"/>
    </source>
</evidence>
<feature type="region of interest" description="Disordered" evidence="7">
    <location>
        <begin position="122"/>
        <end position="145"/>
    </location>
</feature>
<dbReference type="InterPro" id="IPR020568">
    <property type="entry name" value="Ribosomal_Su5_D2-typ_SF"/>
</dbReference>
<dbReference type="Pfam" id="PF00380">
    <property type="entry name" value="Ribosomal_S9"/>
    <property type="match status" value="1"/>
</dbReference>
<dbReference type="EMBL" id="DUFW01000019">
    <property type="protein sequence ID" value="HIH21272.1"/>
    <property type="molecule type" value="Genomic_DNA"/>
</dbReference>
<dbReference type="Gene3D" id="3.30.230.10">
    <property type="match status" value="1"/>
</dbReference>
<dbReference type="PANTHER" id="PTHR21569:SF16">
    <property type="entry name" value="RIBOSOMAL PROTEIN S16"/>
    <property type="match status" value="1"/>
</dbReference>
<evidence type="ECO:0000256" key="2">
    <source>
        <dbReference type="ARBA" id="ARBA00022980"/>
    </source>
</evidence>
<keyword evidence="2 5" id="KW-0689">Ribosomal protein</keyword>
<dbReference type="InterPro" id="IPR014721">
    <property type="entry name" value="Ribsml_uS5_D2-typ_fold_subgr"/>
</dbReference>
<dbReference type="EMBL" id="JAGVWB010000019">
    <property type="protein sequence ID" value="MBS3058302.1"/>
    <property type="molecule type" value="Genomic_DNA"/>
</dbReference>
<dbReference type="GO" id="GO:0003735">
    <property type="term" value="F:structural constituent of ribosome"/>
    <property type="evidence" value="ECO:0007669"/>
    <property type="project" value="UniProtKB-UniRule"/>
</dbReference>
<dbReference type="Proteomes" id="UP000527315">
    <property type="component" value="Unassembled WGS sequence"/>
</dbReference>
<evidence type="ECO:0000313" key="11">
    <source>
        <dbReference type="Proteomes" id="UP000527315"/>
    </source>
</evidence>
<feature type="region of interest" description="Disordered" evidence="7">
    <location>
        <begin position="1"/>
        <end position="28"/>
    </location>
</feature>
<evidence type="ECO:0000256" key="5">
    <source>
        <dbReference type="RuleBase" id="RU003815"/>
    </source>
</evidence>
<reference evidence="11 12" key="1">
    <citation type="journal article" date="2020" name="bioRxiv">
        <title>A rank-normalized archaeal taxonomy based on genome phylogeny resolves widespread incomplete and uneven classifications.</title>
        <authorList>
            <person name="Rinke C."/>
            <person name="Chuvochina M."/>
            <person name="Mussig A.J."/>
            <person name="Chaumeil P.-A."/>
            <person name="Waite D.W."/>
            <person name="Whitman W.B."/>
            <person name="Parks D.H."/>
            <person name="Hugenholtz P."/>
        </authorList>
    </citation>
    <scope>NUCLEOTIDE SEQUENCE [LARGE SCALE GENOMIC DNA]</scope>
</reference>
<name>A0A7J4KVH4_9ARCH</name>
<keyword evidence="3 5" id="KW-0687">Ribonucleoprotein</keyword>
<dbReference type="NCBIfam" id="TIGR03627">
    <property type="entry name" value="uS9_arch"/>
    <property type="match status" value="1"/>
</dbReference>
<evidence type="ECO:0000256" key="1">
    <source>
        <dbReference type="ARBA" id="ARBA00005251"/>
    </source>
</evidence>
<evidence type="ECO:0000256" key="6">
    <source>
        <dbReference type="RuleBase" id="RU003817"/>
    </source>
</evidence>
<dbReference type="GO" id="GO:0022627">
    <property type="term" value="C:cytosolic small ribosomal subunit"/>
    <property type="evidence" value="ECO:0007669"/>
    <property type="project" value="UniProtKB-UniRule"/>
</dbReference>
<accession>A0A7J4KVH4</accession>
<dbReference type="SUPFAM" id="SSF54211">
    <property type="entry name" value="Ribosomal protein S5 domain 2-like"/>
    <property type="match status" value="1"/>
</dbReference>
<feature type="compositionally biased region" description="Basic residues" evidence="7">
    <location>
        <begin position="8"/>
        <end position="26"/>
    </location>
</feature>
<evidence type="ECO:0000313" key="10">
    <source>
        <dbReference type="EMBL" id="MBS3058302.1"/>
    </source>
</evidence>
<dbReference type="InterPro" id="IPR020574">
    <property type="entry name" value="Ribosomal_uS9_CS"/>
</dbReference>
<comment type="similarity">
    <text evidence="1 5">Belongs to the universal ribosomal protein uS9 family.</text>
</comment>
<dbReference type="Proteomes" id="UP000680185">
    <property type="component" value="Unassembled WGS sequence"/>
</dbReference>
<dbReference type="GO" id="GO:0006412">
    <property type="term" value="P:translation"/>
    <property type="evidence" value="ECO:0007669"/>
    <property type="project" value="UniProtKB-UniRule"/>
</dbReference>
<dbReference type="NCBIfam" id="NF001749">
    <property type="entry name" value="PRK00474.1"/>
    <property type="match status" value="1"/>
</dbReference>
<dbReference type="InterPro" id="IPR019958">
    <property type="entry name" value="Ribosomal_uS9_archaeal"/>
</dbReference>
<evidence type="ECO:0000313" key="12">
    <source>
        <dbReference type="Proteomes" id="UP000590964"/>
    </source>
</evidence>
<feature type="compositionally biased region" description="Basic residues" evidence="7">
    <location>
        <begin position="126"/>
        <end position="145"/>
    </location>
</feature>
<evidence type="ECO:0000256" key="3">
    <source>
        <dbReference type="ARBA" id="ARBA00023274"/>
    </source>
</evidence>
<dbReference type="AlphaFoldDB" id="A0A7J4KVH4"/>
<reference evidence="10" key="3">
    <citation type="submission" date="2021-05" db="EMBL/GenBank/DDBJ databases">
        <title>Protein family content uncovers lineage relationships and bacterial pathway maintenance mechanisms in DPANN archaea.</title>
        <authorList>
            <person name="Castelle C.J."/>
            <person name="Meheust R."/>
            <person name="Jaffe A.L."/>
            <person name="Seitz K."/>
            <person name="Gong X."/>
            <person name="Baker B.J."/>
            <person name="Banfield J.F."/>
        </authorList>
    </citation>
    <scope>NUCLEOTIDE SEQUENCE</scope>
    <source>
        <strain evidence="10">RIFCSPLOWO2_01_FULL_43_13</strain>
    </source>
</reference>
<comment type="caution">
    <text evidence="9">The sequence shown here is derived from an EMBL/GenBank/DDBJ whole genome shotgun (WGS) entry which is preliminary data.</text>
</comment>
<protein>
    <recommendedName>
        <fullName evidence="4 6">30S ribosomal protein S9</fullName>
    </recommendedName>
</protein>
<organism evidence="9 11">
    <name type="scientific">Candidatus Iainarchaeum sp</name>
    <dbReference type="NCBI Taxonomy" id="3101447"/>
    <lineage>
        <taxon>Archaea</taxon>
        <taxon>Candidatus Iainarchaeota</taxon>
        <taxon>Candidatus Iainarchaeia</taxon>
        <taxon>Candidatus Iainarchaeales</taxon>
        <taxon>Candidatus Iainarchaeaceae</taxon>
        <taxon>Candidatus Iainarchaeum</taxon>
    </lineage>
</organism>
<sequence length="145" mass="16138">MAEAEKTQKKKKKAKGITSKSKKKTATARAVIRQGKGIVRINKKSLNTYSTHYLRELIKEPFEITGDVASEVDITVNVNGGGATAQALASRTAIAKALVNYFGEKKLKEKFTKYDRTLLVDDSRRKEPKKPLGRGARAKKQLSFR</sequence>
<dbReference type="Proteomes" id="UP000590964">
    <property type="component" value="Unassembled WGS sequence"/>
</dbReference>
<evidence type="ECO:0000313" key="9">
    <source>
        <dbReference type="EMBL" id="HIH33250.1"/>
    </source>
</evidence>
<reference evidence="10" key="2">
    <citation type="submission" date="2021-03" db="EMBL/GenBank/DDBJ databases">
        <authorList>
            <person name="Jaffe A."/>
        </authorList>
    </citation>
    <scope>NUCLEOTIDE SEQUENCE</scope>
    <source>
        <strain evidence="10">RIFCSPLOWO2_01_FULL_43_13</strain>
    </source>
</reference>
<evidence type="ECO:0000256" key="4">
    <source>
        <dbReference type="NCBIfam" id="TIGR03627"/>
    </source>
</evidence>
<dbReference type="InterPro" id="IPR000754">
    <property type="entry name" value="Ribosomal_uS9"/>
</dbReference>
<evidence type="ECO:0000313" key="8">
    <source>
        <dbReference type="EMBL" id="HIH21272.1"/>
    </source>
</evidence>
<dbReference type="PROSITE" id="PS00360">
    <property type="entry name" value="RIBOSOMAL_S9"/>
    <property type="match status" value="1"/>
</dbReference>